<dbReference type="Proteomes" id="UP000178953">
    <property type="component" value="Unassembled WGS sequence"/>
</dbReference>
<keyword evidence="1" id="KW-1133">Transmembrane helix</keyword>
<reference evidence="2 3" key="1">
    <citation type="submission" date="2016-09" db="EMBL/GenBank/DDBJ databases">
        <title>genome sequence of Mycobacterium sp. 739 SCH.</title>
        <authorList>
            <person name="Greninger A.L."/>
            <person name="Qin X."/>
            <person name="Jerome K."/>
            <person name="Vora S."/>
            <person name="Quinn K."/>
        </authorList>
    </citation>
    <scope>NUCLEOTIDE SEQUENCE [LARGE SCALE GENOMIC DNA]</scope>
    <source>
        <strain evidence="2 3">SCH</strain>
    </source>
</reference>
<dbReference type="EMBL" id="MCHX01000108">
    <property type="protein sequence ID" value="OFJ50597.1"/>
    <property type="molecule type" value="Genomic_DNA"/>
</dbReference>
<evidence type="ECO:0000313" key="2">
    <source>
        <dbReference type="EMBL" id="OFJ50597.1"/>
    </source>
</evidence>
<evidence type="ECO:0000256" key="1">
    <source>
        <dbReference type="SAM" id="Phobius"/>
    </source>
</evidence>
<sequence length="99" mass="10639">MGMRERMSGTSMSKARRVLASAYFLKEGMDKSAMALLLLAVVALITTAVGFLEHQPPLGTAGLSTTLLAWGAALACAIDRITRRQRVVRGSTRALFVQT</sequence>
<keyword evidence="3" id="KW-1185">Reference proteome</keyword>
<comment type="caution">
    <text evidence="2">The sequence shown here is derived from an EMBL/GenBank/DDBJ whole genome shotgun (WGS) entry which is preliminary data.</text>
</comment>
<keyword evidence="1" id="KW-0812">Transmembrane</keyword>
<name>A0A1E8PWV7_9MYCO</name>
<dbReference type="AlphaFoldDB" id="A0A1E8PWV7"/>
<accession>A0A1E8PWV7</accession>
<proteinExistence type="predicted"/>
<evidence type="ECO:0000313" key="3">
    <source>
        <dbReference type="Proteomes" id="UP000178953"/>
    </source>
</evidence>
<keyword evidence="1" id="KW-0472">Membrane</keyword>
<feature type="transmembrane region" description="Helical" evidence="1">
    <location>
        <begin position="60"/>
        <end position="78"/>
    </location>
</feature>
<gene>
    <name evidence="2" type="ORF">BEL07_27305</name>
</gene>
<organism evidence="2 3">
    <name type="scientific">Mycolicibacterium grossiae</name>
    <dbReference type="NCBI Taxonomy" id="1552759"/>
    <lineage>
        <taxon>Bacteria</taxon>
        <taxon>Bacillati</taxon>
        <taxon>Actinomycetota</taxon>
        <taxon>Actinomycetes</taxon>
        <taxon>Mycobacteriales</taxon>
        <taxon>Mycobacteriaceae</taxon>
        <taxon>Mycolicibacterium</taxon>
    </lineage>
</organism>
<protein>
    <submittedName>
        <fullName evidence="2">Uncharacterized protein</fullName>
    </submittedName>
</protein>